<evidence type="ECO:0000256" key="5">
    <source>
        <dbReference type="ARBA" id="ARBA00022781"/>
    </source>
</evidence>
<dbReference type="HAMAP" id="MF_00815">
    <property type="entry name" value="ATP_synth_gamma_bact"/>
    <property type="match status" value="1"/>
</dbReference>
<evidence type="ECO:0000256" key="4">
    <source>
        <dbReference type="ARBA" id="ARBA00022448"/>
    </source>
</evidence>
<dbReference type="EMBL" id="JAJHJB010000002">
    <property type="protein sequence ID" value="MCC5464222.1"/>
    <property type="molecule type" value="Genomic_DNA"/>
</dbReference>
<dbReference type="PRINTS" id="PR00126">
    <property type="entry name" value="ATPASEGAMMA"/>
</dbReference>
<protein>
    <recommendedName>
        <fullName evidence="10">ATP synthase gamma chain</fullName>
    </recommendedName>
    <alternativeName>
        <fullName evidence="10">ATP synthase F1 sector gamma subunit</fullName>
    </alternativeName>
    <alternativeName>
        <fullName evidence="10">F-ATPase gamma subunit</fullName>
    </alternativeName>
</protein>
<keyword evidence="5 10" id="KW-0375">Hydrogen ion transport</keyword>
<dbReference type="Gene3D" id="1.10.287.80">
    <property type="entry name" value="ATP synthase, gamma subunit, helix hairpin domain"/>
    <property type="match status" value="1"/>
</dbReference>
<proteinExistence type="inferred from homology"/>
<accession>A0ABS8HQ30</accession>
<dbReference type="NCBIfam" id="TIGR01146">
    <property type="entry name" value="ATPsyn_F1gamma"/>
    <property type="match status" value="1"/>
</dbReference>
<evidence type="ECO:0000256" key="10">
    <source>
        <dbReference type="HAMAP-Rule" id="MF_00815"/>
    </source>
</evidence>
<comment type="subunit">
    <text evidence="10">F-type ATPases have 2 components, CF(1) - the catalytic core - and CF(0) - the membrane proton channel. CF(1) has five subunits: alpha(3), beta(3), gamma(1), delta(1), epsilon(1). CF(0) has three main subunits: a, b and c.</text>
</comment>
<evidence type="ECO:0000256" key="7">
    <source>
        <dbReference type="ARBA" id="ARBA00023136"/>
    </source>
</evidence>
<evidence type="ECO:0000313" key="12">
    <source>
        <dbReference type="Proteomes" id="UP001165492"/>
    </source>
</evidence>
<dbReference type="InterPro" id="IPR035968">
    <property type="entry name" value="ATP_synth_F1_ATPase_gsu"/>
</dbReference>
<dbReference type="CDD" id="cd12151">
    <property type="entry name" value="F1-ATPase_gamma"/>
    <property type="match status" value="1"/>
</dbReference>
<sequence length="284" mass="31144">MPNAQDIRRRIKSVKNIEQITKAMKMVAAARLRRAQEKAAASLPYTQKVREVLASVASHASDLSHPLLEVREVKNIAYLVLSADKGLAGAYSSNVIKEVLPRIAGKANSSVITVGRKARDYFKRRGYRIDEEFTGFSEKPTLQHAINIARSVGEGFKSGRYDEIHLVYTVFHSAITQKATSVKLLPIEDVAASDADANPSDYIFEPSAEEVLNHLVPQYLETTIYGALLQASASELGARMTAMGSATDNAEELIAKLILNYNKIRQATITREISEIVGGAEALK</sequence>
<dbReference type="InterPro" id="IPR023632">
    <property type="entry name" value="ATP_synth_F1_gsu_CS"/>
</dbReference>
<keyword evidence="12" id="KW-1185">Reference proteome</keyword>
<dbReference type="Pfam" id="PF00231">
    <property type="entry name" value="ATP-synt"/>
    <property type="match status" value="1"/>
</dbReference>
<comment type="caution">
    <text evidence="11">The sequence shown here is derived from an EMBL/GenBank/DDBJ whole genome shotgun (WGS) entry which is preliminary data.</text>
</comment>
<keyword evidence="6 10" id="KW-0406">Ion transport</keyword>
<evidence type="ECO:0000256" key="3">
    <source>
        <dbReference type="ARBA" id="ARBA00007681"/>
    </source>
</evidence>
<evidence type="ECO:0000256" key="8">
    <source>
        <dbReference type="ARBA" id="ARBA00023196"/>
    </source>
</evidence>
<dbReference type="InterPro" id="IPR000131">
    <property type="entry name" value="ATP_synth_F1_gsu"/>
</dbReference>
<evidence type="ECO:0000256" key="2">
    <source>
        <dbReference type="ARBA" id="ARBA00004170"/>
    </source>
</evidence>
<keyword evidence="4 10" id="KW-0813">Transport</keyword>
<dbReference type="PROSITE" id="PS00153">
    <property type="entry name" value="ATPASE_GAMMA"/>
    <property type="match status" value="1"/>
</dbReference>
<dbReference type="PANTHER" id="PTHR11693">
    <property type="entry name" value="ATP SYNTHASE GAMMA CHAIN"/>
    <property type="match status" value="1"/>
</dbReference>
<comment type="subcellular location">
    <subcellularLocation>
        <location evidence="10">Cell membrane</location>
        <topology evidence="10">Peripheral membrane protein</topology>
    </subcellularLocation>
    <subcellularLocation>
        <location evidence="2">Membrane</location>
        <topology evidence="2">Peripheral membrane protein</topology>
    </subcellularLocation>
</comment>
<dbReference type="PANTHER" id="PTHR11693:SF22">
    <property type="entry name" value="ATP SYNTHASE SUBUNIT GAMMA, MITOCHONDRIAL"/>
    <property type="match status" value="1"/>
</dbReference>
<comment type="similarity">
    <text evidence="3 10">Belongs to the ATPase gamma chain family.</text>
</comment>
<organism evidence="11 12">
    <name type="scientific">Pelosinus baikalensis</name>
    <dbReference type="NCBI Taxonomy" id="2892015"/>
    <lineage>
        <taxon>Bacteria</taxon>
        <taxon>Bacillati</taxon>
        <taxon>Bacillota</taxon>
        <taxon>Negativicutes</taxon>
        <taxon>Selenomonadales</taxon>
        <taxon>Sporomusaceae</taxon>
        <taxon>Pelosinus</taxon>
    </lineage>
</organism>
<gene>
    <name evidence="10 11" type="primary">atpG</name>
    <name evidence="11" type="ORF">LMF89_02440</name>
</gene>
<keyword evidence="9 10" id="KW-0066">ATP synthesis</keyword>
<dbReference type="SUPFAM" id="SSF52943">
    <property type="entry name" value="ATP synthase (F1-ATPase), gamma subunit"/>
    <property type="match status" value="1"/>
</dbReference>
<reference evidence="11" key="1">
    <citation type="submission" date="2021-11" db="EMBL/GenBank/DDBJ databases">
        <title>Description of a new species Pelosinus isolated from the bottom sediments of Lake Baikal.</title>
        <authorList>
            <person name="Zakharyuk A."/>
        </authorList>
    </citation>
    <scope>NUCLEOTIDE SEQUENCE</scope>
    <source>
        <strain evidence="11">Bkl1</strain>
    </source>
</reference>
<keyword evidence="8 10" id="KW-0139">CF(1)</keyword>
<evidence type="ECO:0000313" key="11">
    <source>
        <dbReference type="EMBL" id="MCC5464222.1"/>
    </source>
</evidence>
<keyword evidence="7 10" id="KW-0472">Membrane</keyword>
<keyword evidence="10" id="KW-1003">Cell membrane</keyword>
<dbReference type="Gene3D" id="3.40.1380.10">
    <property type="match status" value="1"/>
</dbReference>
<evidence type="ECO:0000256" key="1">
    <source>
        <dbReference type="ARBA" id="ARBA00003456"/>
    </source>
</evidence>
<evidence type="ECO:0000256" key="6">
    <source>
        <dbReference type="ARBA" id="ARBA00023065"/>
    </source>
</evidence>
<dbReference type="RefSeq" id="WP_007958873.1">
    <property type="nucleotide sequence ID" value="NZ_JAJHJB010000002.1"/>
</dbReference>
<name>A0ABS8HQ30_9FIRM</name>
<evidence type="ECO:0000256" key="9">
    <source>
        <dbReference type="ARBA" id="ARBA00023310"/>
    </source>
</evidence>
<dbReference type="Proteomes" id="UP001165492">
    <property type="component" value="Unassembled WGS sequence"/>
</dbReference>
<comment type="function">
    <text evidence="1 10">Produces ATP from ADP in the presence of a proton gradient across the membrane. The gamma chain is believed to be important in regulating ATPase activity and the flow of protons through the CF(0) complex.</text>
</comment>